<feature type="compositionally biased region" description="Basic and acidic residues" evidence="1">
    <location>
        <begin position="261"/>
        <end position="273"/>
    </location>
</feature>
<reference evidence="2" key="1">
    <citation type="journal article" date="2014" name="Nat. Commun.">
        <title>Multiple recent horizontal transfers of a large genomic region in cheese making fungi.</title>
        <authorList>
            <person name="Cheeseman K."/>
            <person name="Ropars J."/>
            <person name="Renault P."/>
            <person name="Dupont J."/>
            <person name="Gouzy J."/>
            <person name="Branca A."/>
            <person name="Abraham A.L."/>
            <person name="Ceppi M."/>
            <person name="Conseiller E."/>
            <person name="Debuchy R."/>
            <person name="Malagnac F."/>
            <person name="Goarin A."/>
            <person name="Silar P."/>
            <person name="Lacoste S."/>
            <person name="Sallet E."/>
            <person name="Bensimon A."/>
            <person name="Giraud T."/>
            <person name="Brygoo Y."/>
        </authorList>
    </citation>
    <scope>NUCLEOTIDE SEQUENCE [LARGE SCALE GENOMIC DNA]</scope>
    <source>
        <strain evidence="2">FM164</strain>
    </source>
</reference>
<feature type="region of interest" description="Disordered" evidence="1">
    <location>
        <begin position="1"/>
        <end position="34"/>
    </location>
</feature>
<sequence length="273" mass="31475">MQAIPTEEQPLSMAQPQQIPSRPKRKRSDRLPHQSISQLIRNTKDWEVLETSAEGRTVKRSRGLGTKKKSGLFARLFHPDCFTGLYREYSVLSIISQIRSPIGHPRIIRADLKPGIIVQASPKIIWTPLRLRIYEAKLDLDSLLQMKRELVDYVRLLYAKGIEYKVKPDWLFPLRKLSGGWLLFLGGWAETNFCSIPDRIQSAEWKAQETEQLDGVERMFTELRARLDERDKAIASKAQSAAHESKQRPRSHPKRNAKCNDVAKHNDKDEKTV</sequence>
<dbReference type="EMBL" id="HG792015">
    <property type="protein sequence ID" value="CDM29768.1"/>
    <property type="molecule type" value="Genomic_DNA"/>
</dbReference>
<evidence type="ECO:0000313" key="2">
    <source>
        <dbReference type="EMBL" id="CDM29768.1"/>
    </source>
</evidence>
<organism evidence="2 3">
    <name type="scientific">Penicillium roqueforti (strain FM164)</name>
    <dbReference type="NCBI Taxonomy" id="1365484"/>
    <lineage>
        <taxon>Eukaryota</taxon>
        <taxon>Fungi</taxon>
        <taxon>Dikarya</taxon>
        <taxon>Ascomycota</taxon>
        <taxon>Pezizomycotina</taxon>
        <taxon>Eurotiomycetes</taxon>
        <taxon>Eurotiomycetidae</taxon>
        <taxon>Eurotiales</taxon>
        <taxon>Aspergillaceae</taxon>
        <taxon>Penicillium</taxon>
    </lineage>
</organism>
<dbReference type="Proteomes" id="UP000030686">
    <property type="component" value="Unassembled WGS sequence"/>
</dbReference>
<accession>W6PZU1</accession>
<name>W6PZU1_PENRF</name>
<protein>
    <submittedName>
        <fullName evidence="2">Genomic scaffold, ProqFM164S01</fullName>
    </submittedName>
</protein>
<keyword evidence="3" id="KW-1185">Reference proteome</keyword>
<evidence type="ECO:0000313" key="3">
    <source>
        <dbReference type="Proteomes" id="UP000030686"/>
    </source>
</evidence>
<dbReference type="OrthoDB" id="4345076at2759"/>
<evidence type="ECO:0000256" key="1">
    <source>
        <dbReference type="SAM" id="MobiDB-lite"/>
    </source>
</evidence>
<proteinExistence type="predicted"/>
<feature type="region of interest" description="Disordered" evidence="1">
    <location>
        <begin position="234"/>
        <end position="273"/>
    </location>
</feature>
<feature type="compositionally biased region" description="Basic residues" evidence="1">
    <location>
        <begin position="248"/>
        <end position="257"/>
    </location>
</feature>
<dbReference type="AlphaFoldDB" id="W6PZU1"/>
<gene>
    <name evidence="2" type="ORF">PROQFM164_S01g003581</name>
</gene>